<dbReference type="Proteomes" id="UP000229315">
    <property type="component" value="Unassembled WGS sequence"/>
</dbReference>
<evidence type="ECO:0008006" key="4">
    <source>
        <dbReference type="Google" id="ProtNLM"/>
    </source>
</evidence>
<evidence type="ECO:0000313" key="2">
    <source>
        <dbReference type="EMBL" id="PIR85094.1"/>
    </source>
</evidence>
<gene>
    <name evidence="2" type="ORF">COU15_02445</name>
</gene>
<dbReference type="EMBL" id="PFBH01000015">
    <property type="protein sequence ID" value="PIR85094.1"/>
    <property type="molecule type" value="Genomic_DNA"/>
</dbReference>
<evidence type="ECO:0000256" key="1">
    <source>
        <dbReference type="SAM" id="Phobius"/>
    </source>
</evidence>
<comment type="caution">
    <text evidence="2">The sequence shown here is derived from an EMBL/GenBank/DDBJ whole genome shotgun (WGS) entry which is preliminary data.</text>
</comment>
<organism evidence="2 3">
    <name type="scientific">Candidatus Kaiserbacteria bacterium CG10_big_fil_rev_8_21_14_0_10_45_20</name>
    <dbReference type="NCBI Taxonomy" id="1974607"/>
    <lineage>
        <taxon>Bacteria</taxon>
        <taxon>Candidatus Kaiseribacteriota</taxon>
    </lineage>
</organism>
<keyword evidence="1" id="KW-0472">Membrane</keyword>
<sequence>MDIEQLSKSQIVLLVLLVSFVTSIATGIVTVSLLAQAPPAITQTVNRVVERTIETVVPSDSQQAASVITTETTVIVKEDELITESIQKSFEKIGRIRSGTATSSPIVGMGVLISNGQVITDLSIADKEEHLISFSGGDFLYTVSAEHKTIGVAVLTPVDERPSVSGFRVGDSNSLKLGQTQIALFGLNNNKVSINSYSAQSVLTEVEVGEKKVSVRLLDTTPEAAFTPGAPLITIFGDLVGISTSVSRTEGNKSSFVSYSDIASIVSPRPQSSTATTTPAN</sequence>
<reference evidence="3" key="1">
    <citation type="submission" date="2017-09" db="EMBL/GenBank/DDBJ databases">
        <title>Depth-based differentiation of microbial function through sediment-hosted aquifers and enrichment of novel symbionts in the deep terrestrial subsurface.</title>
        <authorList>
            <person name="Probst A.J."/>
            <person name="Ladd B."/>
            <person name="Jarett J.K."/>
            <person name="Geller-Mcgrath D.E."/>
            <person name="Sieber C.M.K."/>
            <person name="Emerson J.B."/>
            <person name="Anantharaman K."/>
            <person name="Thomas B.C."/>
            <person name="Malmstrom R."/>
            <person name="Stieglmeier M."/>
            <person name="Klingl A."/>
            <person name="Woyke T."/>
            <person name="Ryan C.M."/>
            <person name="Banfield J.F."/>
        </authorList>
    </citation>
    <scope>NUCLEOTIDE SEQUENCE [LARGE SCALE GENOMIC DNA]</scope>
</reference>
<proteinExistence type="predicted"/>
<protein>
    <recommendedName>
        <fullName evidence="4">Serine protease</fullName>
    </recommendedName>
</protein>
<feature type="transmembrane region" description="Helical" evidence="1">
    <location>
        <begin position="12"/>
        <end position="35"/>
    </location>
</feature>
<dbReference type="AlphaFoldDB" id="A0A2H0UF97"/>
<accession>A0A2H0UF97</accession>
<keyword evidence="1" id="KW-1133">Transmembrane helix</keyword>
<keyword evidence="1" id="KW-0812">Transmembrane</keyword>
<evidence type="ECO:0000313" key="3">
    <source>
        <dbReference type="Proteomes" id="UP000229315"/>
    </source>
</evidence>
<name>A0A2H0UF97_9BACT</name>